<protein>
    <submittedName>
        <fullName evidence="1">Carboxypeptidase regulatory-like domain-containing protein</fullName>
    </submittedName>
</protein>
<dbReference type="RefSeq" id="WP_200587878.1">
    <property type="nucleotide sequence ID" value="NZ_JAEHFY010000027.1"/>
</dbReference>
<sequence length="2027" mass="221180">MKDLNLAITKILFAFFISFLILIGSESIAQTANSINITINIIPPYSPYYSDYAGPNAGKVFLMIQNLSTSQQTIKLTGELNGDNGIKINTKSNYVPLQPIVLNPNEVKQFNGLALKDIFDINSLNVYGINKSLIATTSRLPEGNYTFCIRAVDINTNKVLSSQAPLGCTSFSINYPDAPVLISPAANTVVNATTPQSLVLSWMNMGIVPPNIQYVLQIAEMPSVSSDPNQVLNATSFPLLNKTIIAGTTYVLSPTDPALLAGKKYAWRIKAIDPLGKTVFKNDGTSGASVFSYGNYQLLSPPIIKTPVDKTIFTPAPNGIYVNVTQPKINIEWQNPQNIANTISSYQLKLINVKEGLDLQTAFDTEVGLIYKANTTGTKLTISPKTMANTPAINNYDNLNEIKTDLVVGEKYAVQITETAKDFSGTPLQFSGLGKSNIVTFIYKANVDPNMQPLASNSSITGKLFYQFKKEQEPIKPTNFLLPGRLDIGNSVDNIGIGQQNTDLDYVANNLFAKNETAKALKNTPITFTYTIFKSPIKSINSYKNFKAANTGNYFSKGIKIGDVYFKSKDICTVLTQADGSFSKTFLNDYQFGYLGKVGADYYYAALQLTIKTPQNYFCSPDVLIFPQVGKNINLPDEVVFVNAYNLNVPVKATLDIKDQAVEGGMPISGYPVQIVDLHKYIAPHDDGANYVSYQVDVEDNLENMPTEGNSDSYASQSFDYLGENIAIADFQNTDAEGLAHFKNLLVSHTHSSVALEKKLEGNFAYKQSDLNKVENIGKDGNDYEIGGNFEGEGSVCFNSDFKLLTVLQKPIIIKPKLPQLYLRAIAVQNGVSKGIPNTIVKIDEYKNKSDIYPQSSNYYYTDENGYLKLDNLGLTTETQAGKTKVIGPYRTITLRKAGYKDKVIDKQLLVFGERFPASVEQQLEADGKAVGFVVNEKGEPVMAEVRVGSGPFIKTATNGWFSISNCQSGYEKIEIVPVIDNYFPESFYQLIKVGDYTIISNTNDKAGKNVVIEKMHRMQFTVLDANNKPINGSCTIIGNNTINRCYTSLSDGKTGVAAIASADNEFKIKTTANGFATNELYVNVPIGKTPQPITIKLDYGHTIAGTVVDSKTLKPIANARVFSLTGVNDEGEIQNEVYTDAQGKYILTGVKDNNLLTTVFAVKGGNGAYLQQSKSVMKLTKQVDFSLLALDMDASLWGIPIEINKAVTTQGKNLISGSFINLPANSTFKPYDAHLKLAFKDVEIVITSPVSLSFPGKNTFQTPLKSIKPVNKSIDILRSNLKVVAFDQYNCEVLGTKEEREIQNLQVSEGKGNGELRGYISSELSSFNFSYNYNGKFLLGSNGIRIPGQPATDLVFKANYQTGPNAFKISALYNKSSFKIHDFDGSFTSGLFDKSGFDLNASVDLKIPLISNTKLEVGKIKIDTKSIVWSQYTGTINLGLEKWALYGTGLKYEENQGGFSVQNGNLKTNLPQLALKNIIIRPTQIDLGASDLTGKEGLSLAGVTPLNLVSGAKMTLNYDDAASFDQQPHYRLNISNTANSDVAYIKIPGVLDNNDQVNFNMLSVYSDAKHQSILLKETDHKLYNIISQKISGVEVGTDYFTLIGNTNLQIPGANANITGRFKCTKSPTPNTINCSVEKLQTDLEMPGKVKFNGNKFDLHQNYFSASGDLIIYKNTPSDGINLKSTITKTPISIKNDILENEYINLKGQGEIAILKGGGNTVEENNWSFLAFTGKPRGFKTGNKELLIPGNDLIDFKVKGALSNVGGKKLEFSNLPSPFGDFSMEYDFENNAMAGALTLKNAGIPIGPLVLNDGIFDLQIDGKGFIVSGAISDARLAAIPILGKFKSGIAMGYYSSAIPTYMKKNLLKVTLYNDLPGLDTELKGVYVNVMKSLSKQDLLNEMGIANGPSLNDIPLVGHYVPQIDFSAGLDLSTILSLSNASVTINGKGFVNASIIEDIGACSLGFSTSREGDFKLKFGAEGFSGYVTFGLSGTLYYCVGNLSVSKDVTLQKNEGKNFKFKFGKPDGN</sequence>
<accession>A0ABS1BN48</accession>
<dbReference type="InterPro" id="IPR008969">
    <property type="entry name" value="CarboxyPept-like_regulatory"/>
</dbReference>
<proteinExistence type="predicted"/>
<dbReference type="InterPro" id="IPR036116">
    <property type="entry name" value="FN3_sf"/>
</dbReference>
<dbReference type="Gene3D" id="2.60.40.1120">
    <property type="entry name" value="Carboxypeptidase-like, regulatory domain"/>
    <property type="match status" value="1"/>
</dbReference>
<dbReference type="InterPro" id="IPR013783">
    <property type="entry name" value="Ig-like_fold"/>
</dbReference>
<comment type="caution">
    <text evidence="1">The sequence shown here is derived from an EMBL/GenBank/DDBJ whole genome shotgun (WGS) entry which is preliminary data.</text>
</comment>
<name>A0ABS1BN48_9SPHI</name>
<reference evidence="1 2" key="1">
    <citation type="submission" date="2020-12" db="EMBL/GenBank/DDBJ databases">
        <title>Bacterial novel species Pedobacter sp. SD-b isolated from soil.</title>
        <authorList>
            <person name="Jung H.-Y."/>
        </authorList>
    </citation>
    <scope>NUCLEOTIDE SEQUENCE [LARGE SCALE GENOMIC DNA]</scope>
    <source>
        <strain evidence="1 2">SD-b</strain>
    </source>
</reference>
<dbReference type="Proteomes" id="UP000660024">
    <property type="component" value="Unassembled WGS sequence"/>
</dbReference>
<evidence type="ECO:0000313" key="2">
    <source>
        <dbReference type="Proteomes" id="UP000660024"/>
    </source>
</evidence>
<evidence type="ECO:0000313" key="1">
    <source>
        <dbReference type="EMBL" id="MBK0384314.1"/>
    </source>
</evidence>
<organism evidence="1 2">
    <name type="scientific">Pedobacter segetis</name>
    <dbReference type="NCBI Taxonomy" id="2793069"/>
    <lineage>
        <taxon>Bacteria</taxon>
        <taxon>Pseudomonadati</taxon>
        <taxon>Bacteroidota</taxon>
        <taxon>Sphingobacteriia</taxon>
        <taxon>Sphingobacteriales</taxon>
        <taxon>Sphingobacteriaceae</taxon>
        <taxon>Pedobacter</taxon>
    </lineage>
</organism>
<keyword evidence="2" id="KW-1185">Reference proteome</keyword>
<dbReference type="SUPFAM" id="SSF49265">
    <property type="entry name" value="Fibronectin type III"/>
    <property type="match status" value="1"/>
</dbReference>
<dbReference type="EMBL" id="JAEHFY010000027">
    <property type="protein sequence ID" value="MBK0384314.1"/>
    <property type="molecule type" value="Genomic_DNA"/>
</dbReference>
<dbReference type="Gene3D" id="2.60.40.10">
    <property type="entry name" value="Immunoglobulins"/>
    <property type="match status" value="1"/>
</dbReference>
<dbReference type="SUPFAM" id="SSF49464">
    <property type="entry name" value="Carboxypeptidase regulatory domain-like"/>
    <property type="match status" value="1"/>
</dbReference>
<gene>
    <name evidence="1" type="ORF">I5M32_15205</name>
</gene>